<organism evidence="9 10">
    <name type="scientific">Thalassobaculum litoreum DSM 18839</name>
    <dbReference type="NCBI Taxonomy" id="1123362"/>
    <lineage>
        <taxon>Bacteria</taxon>
        <taxon>Pseudomonadati</taxon>
        <taxon>Pseudomonadota</taxon>
        <taxon>Alphaproteobacteria</taxon>
        <taxon>Rhodospirillales</taxon>
        <taxon>Thalassobaculaceae</taxon>
        <taxon>Thalassobaculum</taxon>
    </lineage>
</organism>
<gene>
    <name evidence="9" type="ORF">SAMN05660686_04750</name>
</gene>
<dbReference type="InterPro" id="IPR042094">
    <property type="entry name" value="T2SS_GspF_sf"/>
</dbReference>
<comment type="caution">
    <text evidence="9">The sequence shown here is derived from an EMBL/GenBank/DDBJ whole genome shotgun (WGS) entry which is preliminary data.</text>
</comment>
<dbReference type="RefSeq" id="WP_175474363.1">
    <property type="nucleotide sequence ID" value="NZ_FNBW01000021.1"/>
</dbReference>
<dbReference type="InterPro" id="IPR018076">
    <property type="entry name" value="T2SS_GspF_dom"/>
</dbReference>
<dbReference type="Pfam" id="PF00482">
    <property type="entry name" value="T2SSF"/>
    <property type="match status" value="1"/>
</dbReference>
<feature type="transmembrane region" description="Helical" evidence="7">
    <location>
        <begin position="377"/>
        <end position="397"/>
    </location>
</feature>
<keyword evidence="5 7" id="KW-1133">Transmembrane helix</keyword>
<dbReference type="AlphaFoldDB" id="A0A8G2BMW9"/>
<reference evidence="9 10" key="1">
    <citation type="submission" date="2016-10" db="EMBL/GenBank/DDBJ databases">
        <authorList>
            <person name="Varghese N."/>
            <person name="Submissions S."/>
        </authorList>
    </citation>
    <scope>NUCLEOTIDE SEQUENCE [LARGE SCALE GENOMIC DNA]</scope>
    <source>
        <strain evidence="9 10">DSM 18839</strain>
    </source>
</reference>
<feature type="domain" description="Type II secretion system protein GspF" evidence="8">
    <location>
        <begin position="73"/>
        <end position="186"/>
    </location>
</feature>
<keyword evidence="10" id="KW-1185">Reference proteome</keyword>
<evidence type="ECO:0000256" key="2">
    <source>
        <dbReference type="ARBA" id="ARBA00005745"/>
    </source>
</evidence>
<evidence type="ECO:0000256" key="3">
    <source>
        <dbReference type="ARBA" id="ARBA00022475"/>
    </source>
</evidence>
<evidence type="ECO:0000256" key="5">
    <source>
        <dbReference type="ARBA" id="ARBA00022989"/>
    </source>
</evidence>
<comment type="similarity">
    <text evidence="2">Belongs to the GSP F family.</text>
</comment>
<evidence type="ECO:0000256" key="4">
    <source>
        <dbReference type="ARBA" id="ARBA00022692"/>
    </source>
</evidence>
<evidence type="ECO:0000256" key="7">
    <source>
        <dbReference type="SAM" id="Phobius"/>
    </source>
</evidence>
<name>A0A8G2BMW9_9PROT</name>
<dbReference type="InterPro" id="IPR003004">
    <property type="entry name" value="GspF/PilC"/>
</dbReference>
<keyword evidence="4 7" id="KW-0812">Transmembrane</keyword>
<dbReference type="Proteomes" id="UP000198615">
    <property type="component" value="Unassembled WGS sequence"/>
</dbReference>
<dbReference type="GO" id="GO:0005886">
    <property type="term" value="C:plasma membrane"/>
    <property type="evidence" value="ECO:0007669"/>
    <property type="project" value="UniProtKB-SubCell"/>
</dbReference>
<accession>A0A8G2BMW9</accession>
<feature type="transmembrane region" description="Helical" evidence="7">
    <location>
        <begin position="172"/>
        <end position="197"/>
    </location>
</feature>
<feature type="transmembrane region" description="Helical" evidence="7">
    <location>
        <begin position="217"/>
        <end position="239"/>
    </location>
</feature>
<evidence type="ECO:0000259" key="8">
    <source>
        <dbReference type="Pfam" id="PF00482"/>
    </source>
</evidence>
<evidence type="ECO:0000256" key="1">
    <source>
        <dbReference type="ARBA" id="ARBA00004651"/>
    </source>
</evidence>
<dbReference type="PANTHER" id="PTHR30012">
    <property type="entry name" value="GENERAL SECRETION PATHWAY PROTEIN"/>
    <property type="match status" value="1"/>
</dbReference>
<keyword evidence="3" id="KW-1003">Cell membrane</keyword>
<evidence type="ECO:0000256" key="6">
    <source>
        <dbReference type="ARBA" id="ARBA00023136"/>
    </source>
</evidence>
<evidence type="ECO:0000313" key="9">
    <source>
        <dbReference type="EMBL" id="SDG53636.1"/>
    </source>
</evidence>
<dbReference type="PANTHER" id="PTHR30012:SF0">
    <property type="entry name" value="TYPE II SECRETION SYSTEM PROTEIN F-RELATED"/>
    <property type="match status" value="1"/>
</dbReference>
<sequence>MGINPFQVTGTYIEARYYDPIVNQTQSKHFHRGTIQSVRRELTGAGHTVLDLTERSHRRINNQFYAATERSNFLRTLAAFIRAGIPPTDAVRSTVGMIQHRSKRAELQPALDVLDGGGTLSDSLERIPLLDPVAKSFFAAAVAANAVQQIVEPLLAYRASLTTIWRSISTGLAIAGFELVMAIASVASMEVGGFDWIASEMGGSNPDFASKVELARLLNRCLLIVGLAPFVYAGVIFVLSRLTDPGSRRLVGLAISHTPIVRRLFSHLAVAETFSIAGFMLRAGAPFLVACNSALSATNHPLTRAYWHQVLTLHRERGEPVTAAIASAKGPLTPWEQMPLVGHSGTRHSDLAETMQAIAADRVHAASVEAGRLTRRISLVILAYLGASIGLFLYLVLAQNEMTDGLFQGAF</sequence>
<dbReference type="Gene3D" id="1.20.81.30">
    <property type="entry name" value="Type II secretion system (T2SS), domain F"/>
    <property type="match status" value="2"/>
</dbReference>
<evidence type="ECO:0000313" key="10">
    <source>
        <dbReference type="Proteomes" id="UP000198615"/>
    </source>
</evidence>
<proteinExistence type="inferred from homology"/>
<comment type="subcellular location">
    <subcellularLocation>
        <location evidence="1">Cell membrane</location>
        <topology evidence="1">Multi-pass membrane protein</topology>
    </subcellularLocation>
</comment>
<dbReference type="EMBL" id="FNBW01000021">
    <property type="protein sequence ID" value="SDG53636.1"/>
    <property type="molecule type" value="Genomic_DNA"/>
</dbReference>
<protein>
    <submittedName>
        <fullName evidence="9">Type II secretory pathway, component PulF</fullName>
    </submittedName>
</protein>
<keyword evidence="6 7" id="KW-0472">Membrane</keyword>